<evidence type="ECO:0000256" key="1">
    <source>
        <dbReference type="SAM" id="MobiDB-lite"/>
    </source>
</evidence>
<dbReference type="RefSeq" id="WP_188997463.1">
    <property type="nucleotide sequence ID" value="NZ_BMHP01000005.1"/>
</dbReference>
<dbReference type="GO" id="GO:0043937">
    <property type="term" value="P:regulation of sporulation"/>
    <property type="evidence" value="ECO:0007669"/>
    <property type="project" value="InterPro"/>
</dbReference>
<keyword evidence="3" id="KW-1185">Reference proteome</keyword>
<dbReference type="SUPFAM" id="SSF140500">
    <property type="entry name" value="BAS1536-like"/>
    <property type="match status" value="1"/>
</dbReference>
<dbReference type="Pfam" id="PF09388">
    <property type="entry name" value="SpoOE-like"/>
    <property type="match status" value="1"/>
</dbReference>
<accession>A0A917E0G3</accession>
<evidence type="ECO:0008006" key="4">
    <source>
        <dbReference type="Google" id="ProtNLM"/>
    </source>
</evidence>
<protein>
    <recommendedName>
        <fullName evidence="4">Aspartyl-phosphate phosphatase Spo0E family protein</fullName>
    </recommendedName>
</protein>
<dbReference type="GO" id="GO:0046983">
    <property type="term" value="F:protein dimerization activity"/>
    <property type="evidence" value="ECO:0007669"/>
    <property type="project" value="InterPro"/>
</dbReference>
<reference evidence="2" key="1">
    <citation type="journal article" date="2014" name="Int. J. Syst. Evol. Microbiol.">
        <title>Complete genome sequence of Corynebacterium casei LMG S-19264T (=DSM 44701T), isolated from a smear-ripened cheese.</title>
        <authorList>
            <consortium name="US DOE Joint Genome Institute (JGI-PGF)"/>
            <person name="Walter F."/>
            <person name="Albersmeier A."/>
            <person name="Kalinowski J."/>
            <person name="Ruckert C."/>
        </authorList>
    </citation>
    <scope>NUCLEOTIDE SEQUENCE</scope>
    <source>
        <strain evidence="2">CGMCC 1.15178</strain>
    </source>
</reference>
<organism evidence="2 3">
    <name type="scientific">Paenibacillus nasutitermitis</name>
    <dbReference type="NCBI Taxonomy" id="1652958"/>
    <lineage>
        <taxon>Bacteria</taxon>
        <taxon>Bacillati</taxon>
        <taxon>Bacillota</taxon>
        <taxon>Bacilli</taxon>
        <taxon>Bacillales</taxon>
        <taxon>Paenibacillaceae</taxon>
        <taxon>Paenibacillus</taxon>
    </lineage>
</organism>
<feature type="region of interest" description="Disordered" evidence="1">
    <location>
        <begin position="55"/>
        <end position="75"/>
    </location>
</feature>
<sequence>MEKMQKLREELQVLVQRYGIQDSRVIRKSQQLDKLIVQYMKKAAIPSINWPSMNNLLDNHADRQSPPSLSIEDIQ</sequence>
<evidence type="ECO:0000313" key="3">
    <source>
        <dbReference type="Proteomes" id="UP000612456"/>
    </source>
</evidence>
<comment type="caution">
    <text evidence="2">The sequence shown here is derived from an EMBL/GenBank/DDBJ whole genome shotgun (WGS) entry which is preliminary data.</text>
</comment>
<dbReference type="InterPro" id="IPR018540">
    <property type="entry name" value="Spo0E-like"/>
</dbReference>
<dbReference type="InterPro" id="IPR037208">
    <property type="entry name" value="Spo0E-like_sf"/>
</dbReference>
<proteinExistence type="predicted"/>
<dbReference type="EMBL" id="BMHP01000005">
    <property type="protein sequence ID" value="GGD91084.1"/>
    <property type="molecule type" value="Genomic_DNA"/>
</dbReference>
<reference evidence="2" key="2">
    <citation type="submission" date="2020-09" db="EMBL/GenBank/DDBJ databases">
        <authorList>
            <person name="Sun Q."/>
            <person name="Zhou Y."/>
        </authorList>
    </citation>
    <scope>NUCLEOTIDE SEQUENCE</scope>
    <source>
        <strain evidence="2">CGMCC 1.15178</strain>
    </source>
</reference>
<gene>
    <name evidence="2" type="ORF">GCM10010911_57230</name>
</gene>
<name>A0A917E0G3_9BACL</name>
<evidence type="ECO:0000313" key="2">
    <source>
        <dbReference type="EMBL" id="GGD91084.1"/>
    </source>
</evidence>
<dbReference type="AlphaFoldDB" id="A0A917E0G3"/>
<dbReference type="Proteomes" id="UP000612456">
    <property type="component" value="Unassembled WGS sequence"/>
</dbReference>
<dbReference type="Gene3D" id="4.10.280.10">
    <property type="entry name" value="Helix-loop-helix DNA-binding domain"/>
    <property type="match status" value="1"/>
</dbReference>
<dbReference type="InterPro" id="IPR036638">
    <property type="entry name" value="HLH_DNA-bd_sf"/>
</dbReference>